<gene>
    <name evidence="2" type="ORF">OKJ99_09880</name>
</gene>
<proteinExistence type="predicted"/>
<dbReference type="PANTHER" id="PTHR42924:SF3">
    <property type="entry name" value="POLYMERASE_HISTIDINOL PHOSPHATASE N-TERMINAL DOMAIN-CONTAINING PROTEIN"/>
    <property type="match status" value="1"/>
</dbReference>
<keyword evidence="3" id="KW-1185">Reference proteome</keyword>
<dbReference type="Gene3D" id="3.20.20.140">
    <property type="entry name" value="Metal-dependent hydrolases"/>
    <property type="match status" value="1"/>
</dbReference>
<dbReference type="NCBIfam" id="NF038032">
    <property type="entry name" value="CehA_McbA_metalo"/>
    <property type="match status" value="1"/>
</dbReference>
<dbReference type="EMBL" id="JAOZYC010000075">
    <property type="protein sequence ID" value="MEB8337815.1"/>
    <property type="molecule type" value="Genomic_DNA"/>
</dbReference>
<evidence type="ECO:0000313" key="3">
    <source>
        <dbReference type="Proteomes" id="UP001354931"/>
    </source>
</evidence>
<evidence type="ECO:0000313" key="2">
    <source>
        <dbReference type="EMBL" id="MEB8337815.1"/>
    </source>
</evidence>
<dbReference type="RefSeq" id="WP_326015485.1">
    <property type="nucleotide sequence ID" value="NZ_JAOZYC010000075.1"/>
</dbReference>
<dbReference type="InterPro" id="IPR016195">
    <property type="entry name" value="Pol/histidinol_Pase-like"/>
</dbReference>
<dbReference type="Proteomes" id="UP001354931">
    <property type="component" value="Unassembled WGS sequence"/>
</dbReference>
<reference evidence="2 3" key="1">
    <citation type="submission" date="2022-10" db="EMBL/GenBank/DDBJ databases">
        <authorList>
            <person name="Xie J."/>
            <person name="Shen N."/>
        </authorList>
    </citation>
    <scope>NUCLEOTIDE SEQUENCE [LARGE SCALE GENOMIC DNA]</scope>
    <source>
        <strain evidence="2 3">YIM65594</strain>
    </source>
</reference>
<dbReference type="SUPFAM" id="SSF89550">
    <property type="entry name" value="PHP domain-like"/>
    <property type="match status" value="1"/>
</dbReference>
<comment type="caution">
    <text evidence="2">The sequence shown here is derived from an EMBL/GenBank/DDBJ whole genome shotgun (WGS) entry which is preliminary data.</text>
</comment>
<organism evidence="2 3">
    <name type="scientific">Streptomyces endophyticus</name>
    <dbReference type="NCBI Taxonomy" id="714166"/>
    <lineage>
        <taxon>Bacteria</taxon>
        <taxon>Bacillati</taxon>
        <taxon>Actinomycetota</taxon>
        <taxon>Actinomycetes</taxon>
        <taxon>Kitasatosporales</taxon>
        <taxon>Streptomycetaceae</taxon>
        <taxon>Streptomyces</taxon>
    </lineage>
</organism>
<accession>A0ABU6F336</accession>
<evidence type="ECO:0000259" key="1">
    <source>
        <dbReference type="SMART" id="SM00481"/>
    </source>
</evidence>
<feature type="domain" description="Polymerase/histidinol phosphatase N-terminal" evidence="1">
    <location>
        <begin position="158"/>
        <end position="226"/>
    </location>
</feature>
<protein>
    <submittedName>
        <fullName evidence="2">CehA/McbA family metallohydrolase</fullName>
    </submittedName>
</protein>
<dbReference type="SMART" id="SM00481">
    <property type="entry name" value="POLIIIAc"/>
    <property type="match status" value="1"/>
</dbReference>
<dbReference type="PANTHER" id="PTHR42924">
    <property type="entry name" value="EXONUCLEASE"/>
    <property type="match status" value="1"/>
</dbReference>
<dbReference type="InterPro" id="IPR052018">
    <property type="entry name" value="PHP_domain"/>
</dbReference>
<dbReference type="InterPro" id="IPR003141">
    <property type="entry name" value="Pol/His_phosphatase_N"/>
</dbReference>
<name>A0ABU6F336_9ACTN</name>
<sequence length="484" mass="52123">MSSRRVLRETRTIDPASITEHYLDRVLALPEGVGTLRVELDFEKVTDCFQLYAAALDPGGFLRGHVQCPGDPGPRRLSFEVGEEHADLGCHAGPLPAGEWTIRIDLDRFTQGGSYELRVFVADADADADAGRAVTAVGRTGVVRAAPVPPSPPTWLRGELHSHSLHSDGSADLPALLDAARAAGLDFLAVSDHFTSSHWAELARLEEQGAAEGLVLLRSIELTSHFGHANLHGLSRWPGTYVDADGWDFADAARDVHAQDGLVGVNHPFSGRQAWRRDDHTWDDVDLLEIDNFGQGANNDAAVGLWDRLLGSGHRITGVAGTDCHHPQKPEHRLGQVTTVVRAERSREGILGALRAGEAYVSRGAGLRLSARTAAGQCGMGGTVPLDGPVHLDVELDTPRPAVLFILRGGLLWHMEPVAADGPARIRVTDPRPLPGPYRAELHASSDDPYFWASCNRSHASSLAVSNPVWVAATSPREAERHSA</sequence>